<dbReference type="Gene3D" id="3.40.390.10">
    <property type="entry name" value="Collagenase (Catalytic Domain)"/>
    <property type="match status" value="1"/>
</dbReference>
<evidence type="ECO:0000313" key="8">
    <source>
        <dbReference type="Proteomes" id="UP001197247"/>
    </source>
</evidence>
<dbReference type="GO" id="GO:0008237">
    <property type="term" value="F:metallopeptidase activity"/>
    <property type="evidence" value="ECO:0007669"/>
    <property type="project" value="UniProtKB-KW"/>
</dbReference>
<dbReference type="PRINTS" id="PR00138">
    <property type="entry name" value="MATRIXIN"/>
</dbReference>
<keyword evidence="3 7" id="KW-0378">Hydrolase</keyword>
<keyword evidence="5" id="KW-0472">Membrane</keyword>
<evidence type="ECO:0000313" key="7">
    <source>
        <dbReference type="EMBL" id="MBT0769232.1"/>
    </source>
</evidence>
<keyword evidence="5" id="KW-1133">Transmembrane helix</keyword>
<dbReference type="InterPro" id="IPR006026">
    <property type="entry name" value="Peptidase_Metallo"/>
</dbReference>
<dbReference type="SUPFAM" id="SSF55486">
    <property type="entry name" value="Metalloproteases ('zincins'), catalytic domain"/>
    <property type="match status" value="1"/>
</dbReference>
<comment type="caution">
    <text evidence="7">The sequence shown here is derived from an EMBL/GenBank/DDBJ whole genome shotgun (WGS) entry which is preliminary data.</text>
</comment>
<feature type="domain" description="Peptidase metallopeptidase" evidence="6">
    <location>
        <begin position="97"/>
        <end position="279"/>
    </location>
</feature>
<evidence type="ECO:0000256" key="1">
    <source>
        <dbReference type="ARBA" id="ARBA00022670"/>
    </source>
</evidence>
<keyword evidence="5" id="KW-0812">Transmembrane</keyword>
<dbReference type="Proteomes" id="UP001197247">
    <property type="component" value="Unassembled WGS sequence"/>
</dbReference>
<dbReference type="EC" id="3.4.24.-" evidence="7"/>
<evidence type="ECO:0000256" key="4">
    <source>
        <dbReference type="ARBA" id="ARBA00022833"/>
    </source>
</evidence>
<sequence length="285" mass="30375">MDTARREPSVAALAPAGAHHASSFLTIVLTLCLTALLGMSMVFASDPTGRWLRGGGGAMHPALPQDASRVPLASPAPAPSGTGGYKLLEYQDDGSGDPVRWDPCRPVHYVVRTAGTPPGGQLAIDRAVDRVQRITGLRFTFDGPTGEAPIVDRPAQDRERYGNRWSPVLVAWTDPAEYPHMKGFAGLGGPDTVSGASPGSRRYVSGVVYLNREHLSEVATWGDGQARIDAVVLHEFGHVLGLDHVDDPGELMYRTPTAQSHTDGFEVGDRRGLAALSGGPCFRDF</sequence>
<dbReference type="InterPro" id="IPR024079">
    <property type="entry name" value="MetalloPept_cat_dom_sf"/>
</dbReference>
<dbReference type="RefSeq" id="WP_214155510.1">
    <property type="nucleotide sequence ID" value="NZ_JAHBAY010000003.1"/>
</dbReference>
<reference evidence="7 8" key="1">
    <citation type="submission" date="2021-05" db="EMBL/GenBank/DDBJ databases">
        <title>Kineosporia and Streptomyces sp. nov. two new marine actinobacteria isolated from Coral.</title>
        <authorList>
            <person name="Buangrab K."/>
            <person name="Sutthacheep M."/>
            <person name="Yeemin T."/>
            <person name="Harunari E."/>
            <person name="Igarashi Y."/>
            <person name="Kanchanasin P."/>
            <person name="Tanasupawat S."/>
            <person name="Phongsopitanun W."/>
        </authorList>
    </citation>
    <scope>NUCLEOTIDE SEQUENCE [LARGE SCALE GENOMIC DNA]</scope>
    <source>
        <strain evidence="7 8">J2-2</strain>
    </source>
</reference>
<feature type="transmembrane region" description="Helical" evidence="5">
    <location>
        <begin position="20"/>
        <end position="44"/>
    </location>
</feature>
<evidence type="ECO:0000256" key="5">
    <source>
        <dbReference type="SAM" id="Phobius"/>
    </source>
</evidence>
<protein>
    <submittedName>
        <fullName evidence="7">Matrixin family metalloprotease</fullName>
        <ecNumber evidence="7">3.4.24.-</ecNumber>
    </submittedName>
</protein>
<name>A0ABS5TDS7_9ACTN</name>
<evidence type="ECO:0000259" key="6">
    <source>
        <dbReference type="SMART" id="SM00235"/>
    </source>
</evidence>
<keyword evidence="4" id="KW-0862">Zinc</keyword>
<dbReference type="SMART" id="SM00235">
    <property type="entry name" value="ZnMc"/>
    <property type="match status" value="1"/>
</dbReference>
<evidence type="ECO:0000256" key="3">
    <source>
        <dbReference type="ARBA" id="ARBA00022801"/>
    </source>
</evidence>
<evidence type="ECO:0000256" key="2">
    <source>
        <dbReference type="ARBA" id="ARBA00022723"/>
    </source>
</evidence>
<keyword evidence="1" id="KW-0645">Protease</keyword>
<keyword evidence="2" id="KW-0479">Metal-binding</keyword>
<accession>A0ABS5TDS7</accession>
<proteinExistence type="predicted"/>
<gene>
    <name evidence="7" type="ORF">KIH74_09895</name>
</gene>
<keyword evidence="7" id="KW-0482">Metalloprotease</keyword>
<dbReference type="InterPro" id="IPR001818">
    <property type="entry name" value="Pept_M10_metallopeptidase"/>
</dbReference>
<dbReference type="InterPro" id="IPR021190">
    <property type="entry name" value="Pept_M10A"/>
</dbReference>
<dbReference type="Pfam" id="PF00413">
    <property type="entry name" value="Peptidase_M10"/>
    <property type="match status" value="1"/>
</dbReference>
<keyword evidence="8" id="KW-1185">Reference proteome</keyword>
<dbReference type="EMBL" id="JAHBAY010000003">
    <property type="protein sequence ID" value="MBT0769232.1"/>
    <property type="molecule type" value="Genomic_DNA"/>
</dbReference>
<organism evidence="7 8">
    <name type="scientific">Kineosporia corallincola</name>
    <dbReference type="NCBI Taxonomy" id="2835133"/>
    <lineage>
        <taxon>Bacteria</taxon>
        <taxon>Bacillati</taxon>
        <taxon>Actinomycetota</taxon>
        <taxon>Actinomycetes</taxon>
        <taxon>Kineosporiales</taxon>
        <taxon>Kineosporiaceae</taxon>
        <taxon>Kineosporia</taxon>
    </lineage>
</organism>